<evidence type="ECO:0000259" key="2">
    <source>
        <dbReference type="Pfam" id="PF08291"/>
    </source>
</evidence>
<keyword evidence="4" id="KW-1185">Reference proteome</keyword>
<feature type="domain" description="Peptidoglycan binding-like" evidence="1">
    <location>
        <begin position="59"/>
        <end position="119"/>
    </location>
</feature>
<dbReference type="Proteomes" id="UP000198727">
    <property type="component" value="Unassembled WGS sequence"/>
</dbReference>
<dbReference type="SUPFAM" id="SSF47090">
    <property type="entry name" value="PGBD-like"/>
    <property type="match status" value="1"/>
</dbReference>
<protein>
    <submittedName>
        <fullName evidence="3">Peptidase M15</fullName>
    </submittedName>
</protein>
<dbReference type="AlphaFoldDB" id="A0A1I5WR52"/>
<dbReference type="Gene3D" id="1.10.101.10">
    <property type="entry name" value="PGBD-like superfamily/PGBD"/>
    <property type="match status" value="1"/>
</dbReference>
<name>A0A1I5WR52_9PSEU</name>
<dbReference type="InterPro" id="IPR036366">
    <property type="entry name" value="PGBDSf"/>
</dbReference>
<dbReference type="Pfam" id="PF08291">
    <property type="entry name" value="Peptidase_M15_3"/>
    <property type="match status" value="1"/>
</dbReference>
<gene>
    <name evidence="3" type="ORF">SAMN05421810_105236</name>
</gene>
<dbReference type="SUPFAM" id="SSF55166">
    <property type="entry name" value="Hedgehog/DD-peptidase"/>
    <property type="match status" value="1"/>
</dbReference>
<proteinExistence type="predicted"/>
<dbReference type="STRING" id="587909.SAMN05421810_105236"/>
<dbReference type="OrthoDB" id="9810670at2"/>
<feature type="domain" description="Peptidase M15A C-terminal" evidence="2">
    <location>
        <begin position="154"/>
        <end position="236"/>
    </location>
</feature>
<organism evidence="3 4">
    <name type="scientific">Amycolatopsis arida</name>
    <dbReference type="NCBI Taxonomy" id="587909"/>
    <lineage>
        <taxon>Bacteria</taxon>
        <taxon>Bacillati</taxon>
        <taxon>Actinomycetota</taxon>
        <taxon>Actinomycetes</taxon>
        <taxon>Pseudonocardiales</taxon>
        <taxon>Pseudonocardiaceae</taxon>
        <taxon>Amycolatopsis</taxon>
    </lineage>
</organism>
<sequence length="261" mass="27473">MPAPPQSNLPGTGHDHPRHRRRAVLRVAALAPVAAGLGWVAGATRADVWTRALRPGHRGGDVHELQIRVAGWAADAPSRAFVAVDGEFGTVTEAAVRRFQRAAGLPADGVVGTRTLTALAALTAEDGSTAHFAFAEFTSPDGAGFSGGAVGTGDVVENVRRLMHRLEAVRRKVGDRPVRIVRGFHSRPHSAALGGPANSQHRYGIAADVVAPGVPPDTLAAACATAGFSGLHRCPHGLHVDSRVEHPYGAQTWSWDTDRHR</sequence>
<dbReference type="InterPro" id="IPR002477">
    <property type="entry name" value="Peptidoglycan-bd-like"/>
</dbReference>
<dbReference type="RefSeq" id="WP_092531088.1">
    <property type="nucleotide sequence ID" value="NZ_FOWW01000005.1"/>
</dbReference>
<dbReference type="InterPro" id="IPR013230">
    <property type="entry name" value="Peptidase_M15A_C"/>
</dbReference>
<dbReference type="Pfam" id="PF01471">
    <property type="entry name" value="PG_binding_1"/>
    <property type="match status" value="1"/>
</dbReference>
<reference evidence="4" key="1">
    <citation type="submission" date="2016-10" db="EMBL/GenBank/DDBJ databases">
        <authorList>
            <person name="Varghese N."/>
            <person name="Submissions S."/>
        </authorList>
    </citation>
    <scope>NUCLEOTIDE SEQUENCE [LARGE SCALE GENOMIC DNA]</scope>
    <source>
        <strain evidence="4">CGMCC 4.5579</strain>
    </source>
</reference>
<evidence type="ECO:0000259" key="1">
    <source>
        <dbReference type="Pfam" id="PF01471"/>
    </source>
</evidence>
<dbReference type="Gene3D" id="3.30.1380.10">
    <property type="match status" value="1"/>
</dbReference>
<dbReference type="InterPro" id="IPR036365">
    <property type="entry name" value="PGBD-like_sf"/>
</dbReference>
<evidence type="ECO:0000313" key="4">
    <source>
        <dbReference type="Proteomes" id="UP000198727"/>
    </source>
</evidence>
<evidence type="ECO:0000313" key="3">
    <source>
        <dbReference type="EMBL" id="SFQ22282.1"/>
    </source>
</evidence>
<dbReference type="InterPro" id="IPR009045">
    <property type="entry name" value="Zn_M74/Hedgehog-like"/>
</dbReference>
<accession>A0A1I5WR52</accession>
<dbReference type="EMBL" id="FOWW01000005">
    <property type="protein sequence ID" value="SFQ22282.1"/>
    <property type="molecule type" value="Genomic_DNA"/>
</dbReference>